<dbReference type="EMBL" id="HBGU01027540">
    <property type="protein sequence ID" value="CAD9447753.1"/>
    <property type="molecule type" value="Transcribed_RNA"/>
</dbReference>
<sequence length="218" mass="24320">MVLTRFAQDPTLRQHCVLFDVMDTLVADPFFRGFEQDLFGMSGGIKELFAVKDQRSFVEFECGQISEKEHFETYFVDRRQVAGARVRSYLRNKYEWLPGMKELCTELKGLGVPMGTFSNYPAEWAPLIEEAVGLSELVPWAFVSGEARVRKPAPEAFKVALEIVGRDASEVVFVDDSATNVDAARRCGIASIRFDGATTLKPALFKELGLPISPKAAL</sequence>
<dbReference type="SFLD" id="SFLDS00003">
    <property type="entry name" value="Haloacid_Dehalogenase"/>
    <property type="match status" value="1"/>
</dbReference>
<dbReference type="NCBIfam" id="TIGR01509">
    <property type="entry name" value="HAD-SF-IA-v3"/>
    <property type="match status" value="1"/>
</dbReference>
<dbReference type="SFLD" id="SFLDG01129">
    <property type="entry name" value="C1.5:_HAD__Beta-PGM__Phosphata"/>
    <property type="match status" value="1"/>
</dbReference>
<dbReference type="Pfam" id="PF00702">
    <property type="entry name" value="Hydrolase"/>
    <property type="match status" value="1"/>
</dbReference>
<organism evidence="1">
    <name type="scientific">Haptolina brevifila</name>
    <dbReference type="NCBI Taxonomy" id="156173"/>
    <lineage>
        <taxon>Eukaryota</taxon>
        <taxon>Haptista</taxon>
        <taxon>Haptophyta</taxon>
        <taxon>Prymnesiophyceae</taxon>
        <taxon>Prymnesiales</taxon>
        <taxon>Prymnesiaceae</taxon>
        <taxon>Haptolina</taxon>
    </lineage>
</organism>
<gene>
    <name evidence="1" type="ORF">CBRE1094_LOCUS14959</name>
</gene>
<dbReference type="PANTHER" id="PTHR43611:SF3">
    <property type="entry name" value="FLAVIN MONONUCLEOTIDE HYDROLASE 1, CHLOROPLATIC"/>
    <property type="match status" value="1"/>
</dbReference>
<reference evidence="1" key="1">
    <citation type="submission" date="2021-01" db="EMBL/GenBank/DDBJ databases">
        <authorList>
            <person name="Corre E."/>
            <person name="Pelletier E."/>
            <person name="Niang G."/>
            <person name="Scheremetjew M."/>
            <person name="Finn R."/>
            <person name="Kale V."/>
            <person name="Holt S."/>
            <person name="Cochrane G."/>
            <person name="Meng A."/>
            <person name="Brown T."/>
            <person name="Cohen L."/>
        </authorList>
    </citation>
    <scope>NUCLEOTIDE SEQUENCE</scope>
    <source>
        <strain evidence="1">UTEX LB 985</strain>
    </source>
</reference>
<dbReference type="AlphaFoldDB" id="A0A7S2DAW0"/>
<accession>A0A7S2DAW0</accession>
<name>A0A7S2DAW0_9EUKA</name>
<dbReference type="InterPro" id="IPR023214">
    <property type="entry name" value="HAD_sf"/>
</dbReference>
<dbReference type="Gene3D" id="3.40.50.1000">
    <property type="entry name" value="HAD superfamily/HAD-like"/>
    <property type="match status" value="1"/>
</dbReference>
<dbReference type="PANTHER" id="PTHR43611">
    <property type="entry name" value="ALPHA-D-GLUCOSE 1-PHOSPHATE PHOSPHATASE"/>
    <property type="match status" value="1"/>
</dbReference>
<dbReference type="InterPro" id="IPR006439">
    <property type="entry name" value="HAD-SF_hydro_IA"/>
</dbReference>
<dbReference type="SUPFAM" id="SSF56784">
    <property type="entry name" value="HAD-like"/>
    <property type="match status" value="1"/>
</dbReference>
<proteinExistence type="predicted"/>
<dbReference type="InterPro" id="IPR036412">
    <property type="entry name" value="HAD-like_sf"/>
</dbReference>
<evidence type="ECO:0000313" key="1">
    <source>
        <dbReference type="EMBL" id="CAD9447753.1"/>
    </source>
</evidence>
<protein>
    <submittedName>
        <fullName evidence="1">Uncharacterized protein</fullName>
    </submittedName>
</protein>